<feature type="region of interest" description="Disordered" evidence="1">
    <location>
        <begin position="107"/>
        <end position="242"/>
    </location>
</feature>
<comment type="caution">
    <text evidence="2">The sequence shown here is derived from an EMBL/GenBank/DDBJ whole genome shotgun (WGS) entry which is preliminary data.</text>
</comment>
<evidence type="ECO:0000256" key="1">
    <source>
        <dbReference type="SAM" id="MobiDB-lite"/>
    </source>
</evidence>
<feature type="region of interest" description="Disordered" evidence="1">
    <location>
        <begin position="257"/>
        <end position="283"/>
    </location>
</feature>
<protein>
    <submittedName>
        <fullName evidence="2">Uncharacterized protein</fullName>
    </submittedName>
</protein>
<proteinExistence type="predicted"/>
<feature type="compositionally biased region" description="Basic and acidic residues" evidence="1">
    <location>
        <begin position="431"/>
        <end position="445"/>
    </location>
</feature>
<gene>
    <name evidence="2" type="ORF">Bfra_006903</name>
</gene>
<organism evidence="2 3">
    <name type="scientific">Botrytis fragariae</name>
    <dbReference type="NCBI Taxonomy" id="1964551"/>
    <lineage>
        <taxon>Eukaryota</taxon>
        <taxon>Fungi</taxon>
        <taxon>Dikarya</taxon>
        <taxon>Ascomycota</taxon>
        <taxon>Pezizomycotina</taxon>
        <taxon>Leotiomycetes</taxon>
        <taxon>Helotiales</taxon>
        <taxon>Sclerotiniaceae</taxon>
        <taxon>Botrytis</taxon>
    </lineage>
</organism>
<name>A0A8H6B5C7_9HELO</name>
<dbReference type="OrthoDB" id="3544291at2759"/>
<evidence type="ECO:0000313" key="2">
    <source>
        <dbReference type="EMBL" id="KAF5879696.1"/>
    </source>
</evidence>
<reference evidence="2 3" key="1">
    <citation type="journal article" date="2020" name="Phytopathology">
        <title>A high-quality genome resource of Botrytis fragariae, a new and rapidly spreading fungal pathogen causing strawberry gray mold in the U.S.A.</title>
        <authorList>
            <person name="Wu Y."/>
            <person name="Saski C.A."/>
            <person name="Schnabel G."/>
            <person name="Xiao S."/>
            <person name="Hu M."/>
        </authorList>
    </citation>
    <scope>NUCLEOTIDE SEQUENCE [LARGE SCALE GENOMIC DNA]</scope>
    <source>
        <strain evidence="2 3">BVB16</strain>
    </source>
</reference>
<dbReference type="Proteomes" id="UP000531561">
    <property type="component" value="Unassembled WGS sequence"/>
</dbReference>
<feature type="compositionally biased region" description="Basic and acidic residues" evidence="1">
    <location>
        <begin position="257"/>
        <end position="267"/>
    </location>
</feature>
<sequence>MSHYSKSARDSQYDNPQQQRQRQGAVDENQIEAIRKEDEKREREKYEQQKKQERQYAEARAEGRAGDGKDRPRSEEASGRRYGKDYSGEMGGKKSVHYPCIWLLSLISTPLPPPNSNTFTHNPEHDSRRAYPPQTQKRIQRPYSPLPRPPIGPIPISRAPSPIPPRSPPRAQTYPSVNLYAYDNSTPRRSEGGKSQRNPEQENQERSARRKVQDEETKRDEERKKKADKLWRKEEAKNERECSSENFFFDYQRRMERDRHRPVDGPEVRPSGVVDRGFHMDGEQEDLGKRVSWKGHTFRGELRDFAPQALETTKNSYHSPSYKQHTTQYVTPAPQSDAISQWSDTNSITNLLIHEDTERDRRHCDKWKQWAREQDEEDRLASAVENARREEHRYRLQVLDRQTREYGKLKMETDRDWRVYLQKLEADEQWEADRQRKEADRREGLRINPLRYNHPRKEHTTRYALGTSGRRLSYTPLSDEALVGIAKESEKRSKRR</sequence>
<accession>A0A8H6B5C7</accession>
<dbReference type="RefSeq" id="XP_037198640.1">
    <property type="nucleotide sequence ID" value="XM_037337274.1"/>
</dbReference>
<dbReference type="AlphaFoldDB" id="A0A8H6B5C7"/>
<feature type="compositionally biased region" description="Basic and acidic residues" evidence="1">
    <location>
        <begin position="33"/>
        <end position="87"/>
    </location>
</feature>
<dbReference type="EMBL" id="JABFCT010000001">
    <property type="protein sequence ID" value="KAF5879696.1"/>
    <property type="molecule type" value="Genomic_DNA"/>
</dbReference>
<feature type="compositionally biased region" description="Basic and acidic residues" evidence="1">
    <location>
        <begin position="186"/>
        <end position="242"/>
    </location>
</feature>
<feature type="compositionally biased region" description="Pro residues" evidence="1">
    <location>
        <begin position="144"/>
        <end position="153"/>
    </location>
</feature>
<keyword evidence="3" id="KW-1185">Reference proteome</keyword>
<feature type="region of interest" description="Disordered" evidence="1">
    <location>
        <begin position="431"/>
        <end position="458"/>
    </location>
</feature>
<dbReference type="GeneID" id="59260966"/>
<feature type="region of interest" description="Disordered" evidence="1">
    <location>
        <begin position="1"/>
        <end position="93"/>
    </location>
</feature>
<evidence type="ECO:0000313" key="3">
    <source>
        <dbReference type="Proteomes" id="UP000531561"/>
    </source>
</evidence>